<comment type="caution">
    <text evidence="2">The sequence shown here is derived from an EMBL/GenBank/DDBJ whole genome shotgun (WGS) entry which is preliminary data.</text>
</comment>
<protein>
    <submittedName>
        <fullName evidence="2">Uncharacterized protein</fullName>
    </submittedName>
</protein>
<keyword evidence="3" id="KW-1185">Reference proteome</keyword>
<name>A0AAE0B2D1_9ROSI</name>
<dbReference type="InterPro" id="IPR036561">
    <property type="entry name" value="MAM33_sf"/>
</dbReference>
<dbReference type="AlphaFoldDB" id="A0AAE0B2D1"/>
<reference evidence="2" key="1">
    <citation type="journal article" date="2023" name="Plant J.">
        <title>Genome sequences and population genomics provide insights into the demographic history, inbreeding, and mutation load of two 'living fossil' tree species of Dipteronia.</title>
        <authorList>
            <person name="Feng Y."/>
            <person name="Comes H.P."/>
            <person name="Chen J."/>
            <person name="Zhu S."/>
            <person name="Lu R."/>
            <person name="Zhang X."/>
            <person name="Li P."/>
            <person name="Qiu J."/>
            <person name="Olsen K.M."/>
            <person name="Qiu Y."/>
        </authorList>
    </citation>
    <scope>NUCLEOTIDE SEQUENCE</scope>
    <source>
        <strain evidence="2">NBL</strain>
    </source>
</reference>
<sequence>MKNPLNPGGLEASNFQGRSSASSTKKKTIQKNDEESNSRMHSARPRAYDIKPPFHHHRILCRRFYLAPFPQRSLSGSRQNDSSALVKRSYGHEEINLYVMRLAQQYDDDDVIDQLFLHVDVSKPGQKNSMRFLCGLYPDAMGIHFVSLRPKCADGVSII</sequence>
<feature type="compositionally biased region" description="Polar residues" evidence="1">
    <location>
        <begin position="13"/>
        <end position="23"/>
    </location>
</feature>
<accession>A0AAE0B2D1</accession>
<evidence type="ECO:0000313" key="2">
    <source>
        <dbReference type="EMBL" id="KAK3228557.1"/>
    </source>
</evidence>
<evidence type="ECO:0000256" key="1">
    <source>
        <dbReference type="SAM" id="MobiDB-lite"/>
    </source>
</evidence>
<organism evidence="2 3">
    <name type="scientific">Dipteronia sinensis</name>
    <dbReference type="NCBI Taxonomy" id="43782"/>
    <lineage>
        <taxon>Eukaryota</taxon>
        <taxon>Viridiplantae</taxon>
        <taxon>Streptophyta</taxon>
        <taxon>Embryophyta</taxon>
        <taxon>Tracheophyta</taxon>
        <taxon>Spermatophyta</taxon>
        <taxon>Magnoliopsida</taxon>
        <taxon>eudicotyledons</taxon>
        <taxon>Gunneridae</taxon>
        <taxon>Pentapetalae</taxon>
        <taxon>rosids</taxon>
        <taxon>malvids</taxon>
        <taxon>Sapindales</taxon>
        <taxon>Sapindaceae</taxon>
        <taxon>Hippocastanoideae</taxon>
        <taxon>Acereae</taxon>
        <taxon>Dipteronia</taxon>
    </lineage>
</organism>
<feature type="region of interest" description="Disordered" evidence="1">
    <location>
        <begin position="1"/>
        <end position="45"/>
    </location>
</feature>
<proteinExistence type="predicted"/>
<evidence type="ECO:0000313" key="3">
    <source>
        <dbReference type="Proteomes" id="UP001281410"/>
    </source>
</evidence>
<dbReference type="SUPFAM" id="SSF54529">
    <property type="entry name" value="Mitochondrial glycoprotein MAM33-like"/>
    <property type="match status" value="1"/>
</dbReference>
<dbReference type="EMBL" id="JANJYJ010000001">
    <property type="protein sequence ID" value="KAK3228557.1"/>
    <property type="molecule type" value="Genomic_DNA"/>
</dbReference>
<gene>
    <name evidence="2" type="ORF">Dsin_000438</name>
</gene>
<dbReference type="Proteomes" id="UP001281410">
    <property type="component" value="Unassembled WGS sequence"/>
</dbReference>